<dbReference type="PANTHER" id="PTHR10173">
    <property type="entry name" value="METHIONINE SULFOXIDE REDUCTASE"/>
    <property type="match status" value="1"/>
</dbReference>
<dbReference type="PROSITE" id="PS51790">
    <property type="entry name" value="MSRB"/>
    <property type="match status" value="1"/>
</dbReference>
<keyword evidence="2 6" id="KW-0479">Metal-binding</keyword>
<feature type="binding site" evidence="6">
    <location>
        <position position="47"/>
    </location>
    <ligand>
        <name>Zn(2+)</name>
        <dbReference type="ChEBI" id="CHEBI:29105"/>
    </ligand>
</feature>
<dbReference type="FunFam" id="2.170.150.20:FF:000001">
    <property type="entry name" value="Peptide methionine sulfoxide reductase MsrB"/>
    <property type="match status" value="1"/>
</dbReference>
<feature type="active site" description="Nucleophile" evidence="6">
    <location>
        <position position="119"/>
    </location>
</feature>
<dbReference type="InterPro" id="IPR028427">
    <property type="entry name" value="Met_Sox_Rdtase_MsrB"/>
</dbReference>
<evidence type="ECO:0000256" key="4">
    <source>
        <dbReference type="ARBA" id="ARBA00023002"/>
    </source>
</evidence>
<dbReference type="InterPro" id="IPR002579">
    <property type="entry name" value="Met_Sox_Rdtase_MsrB_dom"/>
</dbReference>
<dbReference type="Proteomes" id="UP000034894">
    <property type="component" value="Unassembled WGS sequence"/>
</dbReference>
<dbReference type="NCBIfam" id="TIGR00357">
    <property type="entry name" value="peptide-methionine (R)-S-oxide reductase MsrB"/>
    <property type="match status" value="1"/>
</dbReference>
<comment type="caution">
    <text evidence="8">The sequence shown here is derived from an EMBL/GenBank/DDBJ whole genome shotgun (WGS) entry which is preliminary data.</text>
</comment>
<proteinExistence type="inferred from homology"/>
<organism evidence="8 9">
    <name type="scientific">Candidatus Gottesmanbacteria bacterium GW2011_GWA2_43_14</name>
    <dbReference type="NCBI Taxonomy" id="1618443"/>
    <lineage>
        <taxon>Bacteria</taxon>
        <taxon>Candidatus Gottesmaniibacteriota</taxon>
    </lineage>
</organism>
<sequence length="130" mass="14965">MDMKYKNEEFWKKKLSDEQYQVCRMKSTEPPFTGNYWDNHDTGMYHCIACGQSLFSSDTKFESDSGWPSFYKAVDEGNLELVEDRSHGMTRREVVCGNCGSHLGHLFDDGPEPTGKRYCINSAALDFRPK</sequence>
<dbReference type="GO" id="GO:0005737">
    <property type="term" value="C:cytoplasm"/>
    <property type="evidence" value="ECO:0007669"/>
    <property type="project" value="TreeGrafter"/>
</dbReference>
<dbReference type="EMBL" id="LCFP01000004">
    <property type="protein sequence ID" value="KKS98016.1"/>
    <property type="molecule type" value="Genomic_DNA"/>
</dbReference>
<dbReference type="Pfam" id="PF01641">
    <property type="entry name" value="SelR"/>
    <property type="match status" value="1"/>
</dbReference>
<feature type="domain" description="MsrB" evidence="7">
    <location>
        <begin position="8"/>
        <end position="130"/>
    </location>
</feature>
<dbReference type="GO" id="GO:0033743">
    <property type="term" value="F:peptide-methionine (R)-S-oxide reductase activity"/>
    <property type="evidence" value="ECO:0007669"/>
    <property type="project" value="UniProtKB-UniRule"/>
</dbReference>
<protein>
    <recommendedName>
        <fullName evidence="6">Peptide methionine sulfoxide reductase MsrB</fullName>
        <ecNumber evidence="6">1.8.4.12</ecNumber>
    </recommendedName>
    <alternativeName>
        <fullName evidence="6">Peptide-methionine (R)-S-oxide reductase</fullName>
    </alternativeName>
</protein>
<accession>A0A0G1FSM2</accession>
<evidence type="ECO:0000256" key="1">
    <source>
        <dbReference type="ARBA" id="ARBA00007174"/>
    </source>
</evidence>
<dbReference type="HAMAP" id="MF_01400">
    <property type="entry name" value="MsrB"/>
    <property type="match status" value="1"/>
</dbReference>
<dbReference type="PANTHER" id="PTHR10173:SF52">
    <property type="entry name" value="METHIONINE-R-SULFOXIDE REDUCTASE B1"/>
    <property type="match status" value="1"/>
</dbReference>
<evidence type="ECO:0000256" key="6">
    <source>
        <dbReference type="HAMAP-Rule" id="MF_01400"/>
    </source>
</evidence>
<evidence type="ECO:0000259" key="7">
    <source>
        <dbReference type="PROSITE" id="PS51790"/>
    </source>
</evidence>
<dbReference type="STRING" id="1618443.UV73_C0004G0158"/>
<comment type="catalytic activity">
    <reaction evidence="5 6">
        <text>L-methionyl-[protein] + [thioredoxin]-disulfide + H2O = L-methionyl-(R)-S-oxide-[protein] + [thioredoxin]-dithiol</text>
        <dbReference type="Rhea" id="RHEA:24164"/>
        <dbReference type="Rhea" id="RHEA-COMP:10698"/>
        <dbReference type="Rhea" id="RHEA-COMP:10700"/>
        <dbReference type="Rhea" id="RHEA-COMP:12313"/>
        <dbReference type="Rhea" id="RHEA-COMP:12314"/>
        <dbReference type="ChEBI" id="CHEBI:15377"/>
        <dbReference type="ChEBI" id="CHEBI:16044"/>
        <dbReference type="ChEBI" id="CHEBI:29950"/>
        <dbReference type="ChEBI" id="CHEBI:45764"/>
        <dbReference type="ChEBI" id="CHEBI:50058"/>
        <dbReference type="EC" id="1.8.4.12"/>
    </reaction>
</comment>
<reference evidence="8 9" key="1">
    <citation type="journal article" date="2015" name="Nature">
        <title>rRNA introns, odd ribosomes, and small enigmatic genomes across a large radiation of phyla.</title>
        <authorList>
            <person name="Brown C.T."/>
            <person name="Hug L.A."/>
            <person name="Thomas B.C."/>
            <person name="Sharon I."/>
            <person name="Castelle C.J."/>
            <person name="Singh A."/>
            <person name="Wilkins M.J."/>
            <person name="Williams K.H."/>
            <person name="Banfield J.F."/>
        </authorList>
    </citation>
    <scope>NUCLEOTIDE SEQUENCE [LARGE SCALE GENOMIC DNA]</scope>
</reference>
<dbReference type="EC" id="1.8.4.12" evidence="6"/>
<dbReference type="InterPro" id="IPR011057">
    <property type="entry name" value="Mss4-like_sf"/>
</dbReference>
<dbReference type="GO" id="GO:0006979">
    <property type="term" value="P:response to oxidative stress"/>
    <property type="evidence" value="ECO:0007669"/>
    <property type="project" value="InterPro"/>
</dbReference>
<feature type="binding site" evidence="6">
    <location>
        <position position="99"/>
    </location>
    <ligand>
        <name>Zn(2+)</name>
        <dbReference type="ChEBI" id="CHEBI:29105"/>
    </ligand>
</feature>
<keyword evidence="3 6" id="KW-0862">Zinc</keyword>
<dbReference type="AlphaFoldDB" id="A0A0G1FSM2"/>
<dbReference type="SUPFAM" id="SSF51316">
    <property type="entry name" value="Mss4-like"/>
    <property type="match status" value="1"/>
</dbReference>
<feature type="binding site" evidence="6">
    <location>
        <position position="96"/>
    </location>
    <ligand>
        <name>Zn(2+)</name>
        <dbReference type="ChEBI" id="CHEBI:29105"/>
    </ligand>
</feature>
<dbReference type="GO" id="GO:0030091">
    <property type="term" value="P:protein repair"/>
    <property type="evidence" value="ECO:0007669"/>
    <property type="project" value="InterPro"/>
</dbReference>
<comment type="similarity">
    <text evidence="1 6">Belongs to the MsrB Met sulfoxide reductase family.</text>
</comment>
<dbReference type="GO" id="GO:0008270">
    <property type="term" value="F:zinc ion binding"/>
    <property type="evidence" value="ECO:0007669"/>
    <property type="project" value="UniProtKB-UniRule"/>
</dbReference>
<comment type="cofactor">
    <cofactor evidence="6">
        <name>Zn(2+)</name>
        <dbReference type="ChEBI" id="CHEBI:29105"/>
    </cofactor>
    <text evidence="6">Binds 1 zinc ion per subunit. The zinc ion is important for the structural integrity of the protein.</text>
</comment>
<evidence type="ECO:0000256" key="5">
    <source>
        <dbReference type="ARBA" id="ARBA00048488"/>
    </source>
</evidence>
<evidence type="ECO:0000313" key="9">
    <source>
        <dbReference type="Proteomes" id="UP000034894"/>
    </source>
</evidence>
<dbReference type="Gene3D" id="2.170.150.20">
    <property type="entry name" value="Peptide methionine sulfoxide reductase"/>
    <property type="match status" value="1"/>
</dbReference>
<evidence type="ECO:0000313" key="8">
    <source>
        <dbReference type="EMBL" id="KKS98016.1"/>
    </source>
</evidence>
<feature type="binding site" evidence="6">
    <location>
        <position position="50"/>
    </location>
    <ligand>
        <name>Zn(2+)</name>
        <dbReference type="ChEBI" id="CHEBI:29105"/>
    </ligand>
</feature>
<evidence type="ECO:0000256" key="3">
    <source>
        <dbReference type="ARBA" id="ARBA00022833"/>
    </source>
</evidence>
<keyword evidence="4 6" id="KW-0560">Oxidoreductase</keyword>
<dbReference type="PATRIC" id="fig|1618443.3.peg.817"/>
<name>A0A0G1FSM2_9BACT</name>
<evidence type="ECO:0000256" key="2">
    <source>
        <dbReference type="ARBA" id="ARBA00022723"/>
    </source>
</evidence>
<gene>
    <name evidence="6" type="primary">msrB</name>
    <name evidence="8" type="ORF">UV73_C0004G0158</name>
</gene>